<name>A0A150WSM5_BDEBC</name>
<evidence type="ECO:0000256" key="4">
    <source>
        <dbReference type="ARBA" id="ARBA00012180"/>
    </source>
</evidence>
<dbReference type="InterPro" id="IPR022892">
    <property type="entry name" value="RNaseHI"/>
</dbReference>
<evidence type="ECO:0000256" key="1">
    <source>
        <dbReference type="ARBA" id="ARBA00000077"/>
    </source>
</evidence>
<keyword evidence="9 10" id="KW-0460">Magnesium</keyword>
<feature type="binding site" evidence="10">
    <location>
        <position position="73"/>
    </location>
    <ligand>
        <name>Mg(2+)</name>
        <dbReference type="ChEBI" id="CHEBI:18420"/>
        <label>1</label>
    </ligand>
</feature>
<dbReference type="HAMAP" id="MF_00042">
    <property type="entry name" value="RNase_H"/>
    <property type="match status" value="1"/>
</dbReference>
<evidence type="ECO:0000256" key="9">
    <source>
        <dbReference type="ARBA" id="ARBA00022842"/>
    </source>
</evidence>
<dbReference type="PANTHER" id="PTHR10642:SF26">
    <property type="entry name" value="RIBONUCLEASE H1"/>
    <property type="match status" value="1"/>
</dbReference>
<comment type="similarity">
    <text evidence="2 10">Belongs to the RNase H family.</text>
</comment>
<comment type="subunit">
    <text evidence="3 10">Monomer.</text>
</comment>
<evidence type="ECO:0000313" key="12">
    <source>
        <dbReference type="EMBL" id="KYG67440.1"/>
    </source>
</evidence>
<dbReference type="GO" id="GO:0005737">
    <property type="term" value="C:cytoplasm"/>
    <property type="evidence" value="ECO:0007669"/>
    <property type="project" value="UniProtKB-SubCell"/>
</dbReference>
<keyword evidence="7 10" id="KW-0255">Endonuclease</keyword>
<feature type="domain" description="RNase H type-1" evidence="11">
    <location>
        <begin position="2"/>
        <end position="149"/>
    </location>
</feature>
<dbReference type="Proteomes" id="UP000075320">
    <property type="component" value="Unassembled WGS sequence"/>
</dbReference>
<comment type="cofactor">
    <cofactor evidence="10">
        <name>Mg(2+)</name>
        <dbReference type="ChEBI" id="CHEBI:18420"/>
    </cofactor>
    <text evidence="10">Binds 1 Mg(2+) ion per subunit. May bind a second metal ion at a regulatory site, or after substrate binding.</text>
</comment>
<feature type="binding site" evidence="10">
    <location>
        <position position="141"/>
    </location>
    <ligand>
        <name>Mg(2+)</name>
        <dbReference type="ChEBI" id="CHEBI:18420"/>
        <label>2</label>
    </ligand>
</feature>
<dbReference type="InterPro" id="IPR050092">
    <property type="entry name" value="RNase_H"/>
</dbReference>
<accession>A0A150WSM5</accession>
<dbReference type="InterPro" id="IPR002156">
    <property type="entry name" value="RNaseH_domain"/>
</dbReference>
<dbReference type="GO" id="GO:0004523">
    <property type="term" value="F:RNA-DNA hybrid ribonuclease activity"/>
    <property type="evidence" value="ECO:0007669"/>
    <property type="project" value="UniProtKB-UniRule"/>
</dbReference>
<proteinExistence type="inferred from homology"/>
<dbReference type="SUPFAM" id="SSF53098">
    <property type="entry name" value="Ribonuclease H-like"/>
    <property type="match status" value="1"/>
</dbReference>
<dbReference type="EMBL" id="LUKE01000001">
    <property type="protein sequence ID" value="KYG67440.1"/>
    <property type="molecule type" value="Genomic_DNA"/>
</dbReference>
<keyword evidence="13" id="KW-1185">Reference proteome</keyword>
<evidence type="ECO:0000259" key="11">
    <source>
        <dbReference type="PROSITE" id="PS50879"/>
    </source>
</evidence>
<comment type="function">
    <text evidence="10">Endonuclease that specifically degrades the RNA of RNA-DNA hybrids.</text>
</comment>
<keyword evidence="6 10" id="KW-0479">Metal-binding</keyword>
<keyword evidence="5 10" id="KW-0540">Nuclease</keyword>
<dbReference type="PROSITE" id="PS50879">
    <property type="entry name" value="RNASE_H_1"/>
    <property type="match status" value="1"/>
</dbReference>
<dbReference type="Gene3D" id="3.30.420.10">
    <property type="entry name" value="Ribonuclease H-like superfamily/Ribonuclease H"/>
    <property type="match status" value="1"/>
</dbReference>
<evidence type="ECO:0000256" key="2">
    <source>
        <dbReference type="ARBA" id="ARBA00005300"/>
    </source>
</evidence>
<comment type="catalytic activity">
    <reaction evidence="1 10">
        <text>Endonucleolytic cleavage to 5'-phosphomonoester.</text>
        <dbReference type="EC" id="3.1.26.4"/>
    </reaction>
</comment>
<dbReference type="PANTHER" id="PTHR10642">
    <property type="entry name" value="RIBONUCLEASE H1"/>
    <property type="match status" value="1"/>
</dbReference>
<evidence type="ECO:0000256" key="3">
    <source>
        <dbReference type="ARBA" id="ARBA00011245"/>
    </source>
</evidence>
<evidence type="ECO:0000256" key="6">
    <source>
        <dbReference type="ARBA" id="ARBA00022723"/>
    </source>
</evidence>
<comment type="caution">
    <text evidence="12">The sequence shown here is derived from an EMBL/GenBank/DDBJ whole genome shotgun (WGS) entry which is preliminary data.</text>
</comment>
<dbReference type="EC" id="3.1.26.4" evidence="4 10"/>
<keyword evidence="8 10" id="KW-0378">Hydrolase</keyword>
<dbReference type="GO" id="GO:0000287">
    <property type="term" value="F:magnesium ion binding"/>
    <property type="evidence" value="ECO:0007669"/>
    <property type="project" value="UniProtKB-UniRule"/>
</dbReference>
<feature type="binding site" evidence="10">
    <location>
        <position position="50"/>
    </location>
    <ligand>
        <name>Mg(2+)</name>
        <dbReference type="ChEBI" id="CHEBI:18420"/>
        <label>1</label>
    </ligand>
</feature>
<reference evidence="12 13" key="1">
    <citation type="submission" date="2016-03" db="EMBL/GenBank/DDBJ databases">
        <authorList>
            <person name="Ploux O."/>
        </authorList>
    </citation>
    <scope>NUCLEOTIDE SEQUENCE [LARGE SCALE GENOMIC DNA]</scope>
    <source>
        <strain evidence="12 13">R0</strain>
    </source>
</reference>
<feature type="binding site" evidence="10">
    <location>
        <position position="11"/>
    </location>
    <ligand>
        <name>Mg(2+)</name>
        <dbReference type="ChEBI" id="CHEBI:18420"/>
        <label>2</label>
    </ligand>
</feature>
<protein>
    <recommendedName>
        <fullName evidence="4 10">Ribonuclease H</fullName>
        <shortName evidence="10">RNase H</shortName>
        <ecNumber evidence="4 10">3.1.26.4</ecNumber>
    </recommendedName>
</protein>
<comment type="subcellular location">
    <subcellularLocation>
        <location evidence="10">Cytoplasm</location>
    </subcellularLocation>
</comment>
<dbReference type="NCBIfam" id="NF001236">
    <property type="entry name" value="PRK00203.1"/>
    <property type="match status" value="1"/>
</dbReference>
<evidence type="ECO:0000256" key="7">
    <source>
        <dbReference type="ARBA" id="ARBA00022759"/>
    </source>
</evidence>
<evidence type="ECO:0000256" key="10">
    <source>
        <dbReference type="HAMAP-Rule" id="MF_00042"/>
    </source>
</evidence>
<organism evidence="12 13">
    <name type="scientific">Bdellovibrio bacteriovorus</name>
    <dbReference type="NCBI Taxonomy" id="959"/>
    <lineage>
        <taxon>Bacteria</taxon>
        <taxon>Pseudomonadati</taxon>
        <taxon>Bdellovibrionota</taxon>
        <taxon>Bdellovibrionia</taxon>
        <taxon>Bdellovibrionales</taxon>
        <taxon>Pseudobdellovibrionaceae</taxon>
        <taxon>Bdellovibrio</taxon>
    </lineage>
</organism>
<dbReference type="GO" id="GO:0003676">
    <property type="term" value="F:nucleic acid binding"/>
    <property type="evidence" value="ECO:0007669"/>
    <property type="project" value="InterPro"/>
</dbReference>
<evidence type="ECO:0000256" key="5">
    <source>
        <dbReference type="ARBA" id="ARBA00022722"/>
    </source>
</evidence>
<dbReference type="GO" id="GO:0043137">
    <property type="term" value="P:DNA replication, removal of RNA primer"/>
    <property type="evidence" value="ECO:0007669"/>
    <property type="project" value="TreeGrafter"/>
</dbReference>
<keyword evidence="10" id="KW-0963">Cytoplasm</keyword>
<dbReference type="AlphaFoldDB" id="A0A150WSM5"/>
<dbReference type="CDD" id="cd09278">
    <property type="entry name" value="RNase_HI_prokaryote_like"/>
    <property type="match status" value="1"/>
</dbReference>
<feature type="binding site" evidence="10">
    <location>
        <position position="11"/>
    </location>
    <ligand>
        <name>Mg(2+)</name>
        <dbReference type="ChEBI" id="CHEBI:18420"/>
        <label>1</label>
    </ligand>
</feature>
<evidence type="ECO:0000313" key="13">
    <source>
        <dbReference type="Proteomes" id="UP000075320"/>
    </source>
</evidence>
<dbReference type="InterPro" id="IPR036397">
    <property type="entry name" value="RNaseH_sf"/>
</dbReference>
<evidence type="ECO:0000256" key="8">
    <source>
        <dbReference type="ARBA" id="ARBA00022801"/>
    </source>
</evidence>
<sequence>MNRDYIIIYSDGACSGNPGPGGWGSIILTPENLVRELGGAERSTTNNRMEMAAAIEALKVVQARPEAIHFYTDSTYLIRGITQWIWGWKKRGWKTAEGEDVSNRDLWQDLAEVVQKRGTNGKIEWKYSRGHVGIPGNERCDRIAVAFSKNDYVNLYEGSYESYGHNLMQIPSDTSLPEMRQPGEKKQAFSYLSNLGGLVYRHKDWPSCQRRVSGKSGAKFKKATSAADEIEILKAWGLSSQTPIQEG</sequence>
<dbReference type="InterPro" id="IPR012337">
    <property type="entry name" value="RNaseH-like_sf"/>
</dbReference>
<dbReference type="Pfam" id="PF00075">
    <property type="entry name" value="RNase_H"/>
    <property type="match status" value="1"/>
</dbReference>
<gene>
    <name evidence="10" type="primary">rnhA</name>
    <name evidence="12" type="ORF">AZI86_02805</name>
</gene>